<evidence type="ECO:0000313" key="1">
    <source>
        <dbReference type="EMBL" id="GFO25219.1"/>
    </source>
</evidence>
<gene>
    <name evidence="1" type="ORF">PoB_005172400</name>
</gene>
<comment type="caution">
    <text evidence="1">The sequence shown here is derived from an EMBL/GenBank/DDBJ whole genome shotgun (WGS) entry which is preliminary data.</text>
</comment>
<dbReference type="PANTHER" id="PTHR47018:SF1">
    <property type="entry name" value="TESMIN_TSO1-LIKE CXC DOMAIN-CONTAINING PROTEIN"/>
    <property type="match status" value="1"/>
</dbReference>
<keyword evidence="1" id="KW-0675">Receptor</keyword>
<keyword evidence="2" id="KW-1185">Reference proteome</keyword>
<dbReference type="PANTHER" id="PTHR47018">
    <property type="entry name" value="CXC DOMAIN-CONTAINING PROTEIN-RELATED"/>
    <property type="match status" value="1"/>
</dbReference>
<dbReference type="GO" id="GO:0016301">
    <property type="term" value="F:kinase activity"/>
    <property type="evidence" value="ECO:0007669"/>
    <property type="project" value="UniProtKB-KW"/>
</dbReference>
<dbReference type="EMBL" id="BLXT01005736">
    <property type="protein sequence ID" value="GFO25219.1"/>
    <property type="molecule type" value="Genomic_DNA"/>
</dbReference>
<proteinExistence type="predicted"/>
<reference evidence="1 2" key="1">
    <citation type="journal article" date="2021" name="Elife">
        <title>Chloroplast acquisition without the gene transfer in kleptoplastic sea slugs, Plakobranchus ocellatus.</title>
        <authorList>
            <person name="Maeda T."/>
            <person name="Takahashi S."/>
            <person name="Yoshida T."/>
            <person name="Shimamura S."/>
            <person name="Takaki Y."/>
            <person name="Nagai Y."/>
            <person name="Toyoda A."/>
            <person name="Suzuki Y."/>
            <person name="Arimoto A."/>
            <person name="Ishii H."/>
            <person name="Satoh N."/>
            <person name="Nishiyama T."/>
            <person name="Hasebe M."/>
            <person name="Maruyama T."/>
            <person name="Minagawa J."/>
            <person name="Obokata J."/>
            <person name="Shigenobu S."/>
        </authorList>
    </citation>
    <scope>NUCLEOTIDE SEQUENCE [LARGE SCALE GENOMIC DNA]</scope>
</reference>
<protein>
    <submittedName>
        <fullName evidence="1">Tyrosine-protein kinase receptor tie-1</fullName>
    </submittedName>
</protein>
<keyword evidence="1" id="KW-0418">Kinase</keyword>
<evidence type="ECO:0000313" key="2">
    <source>
        <dbReference type="Proteomes" id="UP000735302"/>
    </source>
</evidence>
<dbReference type="Proteomes" id="UP000735302">
    <property type="component" value="Unassembled WGS sequence"/>
</dbReference>
<sequence>MVELGVGITGRNHSTDLKNRILANVPGILAYKHGRDVLLSFNDDVGNALRDACLDDCDDEAICLAKAAQIIRRDMTGVQTDFNGSSFPQGSQEEAVPKSLVALVSMILDGPNITRREGDDSRQATLSIAQLLQYNSSAKRRSKSASFHHRKSRETLLPVYLGMMKHGNEN</sequence>
<keyword evidence="1" id="KW-0808">Transferase</keyword>
<dbReference type="AlphaFoldDB" id="A0AAV4BYB5"/>
<organism evidence="1 2">
    <name type="scientific">Plakobranchus ocellatus</name>
    <dbReference type="NCBI Taxonomy" id="259542"/>
    <lineage>
        <taxon>Eukaryota</taxon>
        <taxon>Metazoa</taxon>
        <taxon>Spiralia</taxon>
        <taxon>Lophotrochozoa</taxon>
        <taxon>Mollusca</taxon>
        <taxon>Gastropoda</taxon>
        <taxon>Heterobranchia</taxon>
        <taxon>Euthyneura</taxon>
        <taxon>Panpulmonata</taxon>
        <taxon>Sacoglossa</taxon>
        <taxon>Placobranchoidea</taxon>
        <taxon>Plakobranchidae</taxon>
        <taxon>Plakobranchus</taxon>
    </lineage>
</organism>
<name>A0AAV4BYB5_9GAST</name>
<accession>A0AAV4BYB5</accession>